<comment type="caution">
    <text evidence="6">The sequence shown here is derived from an EMBL/GenBank/DDBJ whole genome shotgun (WGS) entry which is preliminary data.</text>
</comment>
<reference evidence="6 7" key="1">
    <citation type="submission" date="2017-01" db="EMBL/GenBank/DDBJ databases">
        <title>Trade-off between light-utilization and light-protection in marine flavobacteria.</title>
        <authorList>
            <person name="Kumagai Y."/>
            <person name="Yoshizawa S."/>
            <person name="Kogure K."/>
            <person name="Iwasaki W."/>
        </authorList>
    </citation>
    <scope>NUCLEOTIDE SEQUENCE [LARGE SCALE GENOMIC DNA]</scope>
    <source>
        <strain evidence="6 7">KCTC 32109</strain>
    </source>
</reference>
<sequence length="199" mass="22831">MHRHFLIYKPYRMLSQFMTNDRHQKNKRFLGELYDFPEDAMAVGRLDEQSEGLLLITTDGQLSHHINKSGKVDKEYAALVDGLITEQAITQLQNGVTISINGSAYDTKPCQVQKQHQTPDLPDSNQKIRDERHGPTSWVNLTLSEGKFRQVRKMTGVVGFPTLRLARVRIGPYNILSLKNQQVIELSDQEIRPLLLYDN</sequence>
<evidence type="ECO:0000313" key="7">
    <source>
        <dbReference type="Proteomes" id="UP000239747"/>
    </source>
</evidence>
<evidence type="ECO:0000313" key="6">
    <source>
        <dbReference type="EMBL" id="PQJ32770.1"/>
    </source>
</evidence>
<dbReference type="GO" id="GO:0003723">
    <property type="term" value="F:RNA binding"/>
    <property type="evidence" value="ECO:0007669"/>
    <property type="project" value="InterPro"/>
</dbReference>
<dbReference type="Gene3D" id="3.30.70.1560">
    <property type="entry name" value="Alpha-L RNA-binding motif"/>
    <property type="match status" value="1"/>
</dbReference>
<dbReference type="OrthoDB" id="1012272at2"/>
<dbReference type="RefSeq" id="WP_105071834.1">
    <property type="nucleotide sequence ID" value="NZ_MTPW01000001.1"/>
</dbReference>
<dbReference type="InterPro" id="IPR042092">
    <property type="entry name" value="PsdUridine_s_RsuA/RluB/E/F_cat"/>
</dbReference>
<dbReference type="GO" id="GO:0006364">
    <property type="term" value="P:rRNA processing"/>
    <property type="evidence" value="ECO:0007669"/>
    <property type="project" value="UniProtKB-ARBA"/>
</dbReference>
<gene>
    <name evidence="6" type="ORF">BST92_12955</name>
</gene>
<dbReference type="AlphaFoldDB" id="A0A2S7UDS9"/>
<dbReference type="GO" id="GO:0140098">
    <property type="term" value="F:catalytic activity, acting on RNA"/>
    <property type="evidence" value="ECO:0007669"/>
    <property type="project" value="UniProtKB-ARBA"/>
</dbReference>
<dbReference type="InterPro" id="IPR020103">
    <property type="entry name" value="PsdUridine_synth_cat_dom_sf"/>
</dbReference>
<evidence type="ECO:0000256" key="1">
    <source>
        <dbReference type="ARBA" id="ARBA00008348"/>
    </source>
</evidence>
<dbReference type="GO" id="GO:0009982">
    <property type="term" value="F:pseudouridine synthase activity"/>
    <property type="evidence" value="ECO:0007669"/>
    <property type="project" value="InterPro"/>
</dbReference>
<keyword evidence="7" id="KW-1185">Reference proteome</keyword>
<evidence type="ECO:0000256" key="2">
    <source>
        <dbReference type="ARBA" id="ARBA00023235"/>
    </source>
</evidence>
<dbReference type="Proteomes" id="UP000239747">
    <property type="component" value="Unassembled WGS sequence"/>
</dbReference>
<dbReference type="InterPro" id="IPR050343">
    <property type="entry name" value="RsuA_PseudoU_synthase"/>
</dbReference>
<dbReference type="SUPFAM" id="SSF55120">
    <property type="entry name" value="Pseudouridine synthase"/>
    <property type="match status" value="1"/>
</dbReference>
<dbReference type="InterPro" id="IPR000748">
    <property type="entry name" value="PsdUridine_synth_RsuA/RluB/E/F"/>
</dbReference>
<feature type="domain" description="Pseudouridine synthase RsuA/RluA-like" evidence="5">
    <location>
        <begin position="4"/>
        <end position="154"/>
    </location>
</feature>
<feature type="region of interest" description="Disordered" evidence="4">
    <location>
        <begin position="113"/>
        <end position="132"/>
    </location>
</feature>
<dbReference type="InterPro" id="IPR006145">
    <property type="entry name" value="PsdUridine_synth_RsuA/RluA"/>
</dbReference>
<organism evidence="6 7">
    <name type="scientific">Nonlabens arenilitoris</name>
    <dbReference type="NCBI Taxonomy" id="1217969"/>
    <lineage>
        <taxon>Bacteria</taxon>
        <taxon>Pseudomonadati</taxon>
        <taxon>Bacteroidota</taxon>
        <taxon>Flavobacteriia</taxon>
        <taxon>Flavobacteriales</taxon>
        <taxon>Flavobacteriaceae</taxon>
        <taxon>Nonlabens</taxon>
    </lineage>
</organism>
<dbReference type="GO" id="GO:0001522">
    <property type="term" value="P:pseudouridine synthesis"/>
    <property type="evidence" value="ECO:0007669"/>
    <property type="project" value="InterPro"/>
</dbReference>
<name>A0A2S7UDS9_9FLAO</name>
<dbReference type="InterPro" id="IPR020094">
    <property type="entry name" value="TruA/RsuA/RluB/E/F_N"/>
</dbReference>
<protein>
    <recommendedName>
        <fullName evidence="3">Pseudouridine synthase</fullName>
        <ecNumber evidence="3">5.4.99.-</ecNumber>
    </recommendedName>
</protein>
<dbReference type="PANTHER" id="PTHR47683">
    <property type="entry name" value="PSEUDOURIDINE SYNTHASE FAMILY PROTEIN-RELATED"/>
    <property type="match status" value="1"/>
</dbReference>
<evidence type="ECO:0000256" key="3">
    <source>
        <dbReference type="RuleBase" id="RU003887"/>
    </source>
</evidence>
<comment type="similarity">
    <text evidence="1 3">Belongs to the pseudouridine synthase RsuA family.</text>
</comment>
<evidence type="ECO:0000259" key="5">
    <source>
        <dbReference type="Pfam" id="PF00849"/>
    </source>
</evidence>
<dbReference type="Gene3D" id="3.30.70.580">
    <property type="entry name" value="Pseudouridine synthase I, catalytic domain, N-terminal subdomain"/>
    <property type="match status" value="1"/>
</dbReference>
<dbReference type="EC" id="5.4.99.-" evidence="3"/>
<dbReference type="PANTHER" id="PTHR47683:SF2">
    <property type="entry name" value="RNA-BINDING S4 DOMAIN-CONTAINING PROTEIN"/>
    <property type="match status" value="1"/>
</dbReference>
<dbReference type="Pfam" id="PF00849">
    <property type="entry name" value="PseudoU_synth_2"/>
    <property type="match status" value="1"/>
</dbReference>
<dbReference type="PROSITE" id="PS01149">
    <property type="entry name" value="PSI_RSU"/>
    <property type="match status" value="1"/>
</dbReference>
<dbReference type="EMBL" id="MTPW01000001">
    <property type="protein sequence ID" value="PQJ32770.1"/>
    <property type="molecule type" value="Genomic_DNA"/>
</dbReference>
<keyword evidence="2 3" id="KW-0413">Isomerase</keyword>
<proteinExistence type="inferred from homology"/>
<dbReference type="InterPro" id="IPR018496">
    <property type="entry name" value="PsdUridine_synth_RsuA/RluB_CS"/>
</dbReference>
<evidence type="ECO:0000256" key="4">
    <source>
        <dbReference type="SAM" id="MobiDB-lite"/>
    </source>
</evidence>
<dbReference type="NCBIfam" id="TIGR00093">
    <property type="entry name" value="pseudouridine synthase"/>
    <property type="match status" value="1"/>
</dbReference>
<accession>A0A2S7UDS9</accession>